<sequence length="85" mass="9927">MQDDNEDIIQCRQKFNIQRHLNIGNLDMLTTTFFKMTIPGTGMYGHAQEMGCTISSSPELWITLIQEWDGIVRTMDYLVLRIPKY</sequence>
<evidence type="ECO:0000313" key="2">
    <source>
        <dbReference type="Proteomes" id="UP000499080"/>
    </source>
</evidence>
<gene>
    <name evidence="1" type="ORF">AVEN_24744_1</name>
</gene>
<evidence type="ECO:0000313" key="1">
    <source>
        <dbReference type="EMBL" id="GBN59378.1"/>
    </source>
</evidence>
<reference evidence="1 2" key="1">
    <citation type="journal article" date="2019" name="Sci. Rep.">
        <title>Orb-weaving spider Araneus ventricosus genome elucidates the spidroin gene catalogue.</title>
        <authorList>
            <person name="Kono N."/>
            <person name="Nakamura H."/>
            <person name="Ohtoshi R."/>
            <person name="Moran D.A.P."/>
            <person name="Shinohara A."/>
            <person name="Yoshida Y."/>
            <person name="Fujiwara M."/>
            <person name="Mori M."/>
            <person name="Tomita M."/>
            <person name="Arakawa K."/>
        </authorList>
    </citation>
    <scope>NUCLEOTIDE SEQUENCE [LARGE SCALE GENOMIC DNA]</scope>
</reference>
<dbReference type="Proteomes" id="UP000499080">
    <property type="component" value="Unassembled WGS sequence"/>
</dbReference>
<dbReference type="AlphaFoldDB" id="A0A4Y2Q5E4"/>
<proteinExistence type="predicted"/>
<organism evidence="1 2">
    <name type="scientific">Araneus ventricosus</name>
    <name type="common">Orbweaver spider</name>
    <name type="synonym">Epeira ventricosa</name>
    <dbReference type="NCBI Taxonomy" id="182803"/>
    <lineage>
        <taxon>Eukaryota</taxon>
        <taxon>Metazoa</taxon>
        <taxon>Ecdysozoa</taxon>
        <taxon>Arthropoda</taxon>
        <taxon>Chelicerata</taxon>
        <taxon>Arachnida</taxon>
        <taxon>Araneae</taxon>
        <taxon>Araneomorphae</taxon>
        <taxon>Entelegynae</taxon>
        <taxon>Araneoidea</taxon>
        <taxon>Araneidae</taxon>
        <taxon>Araneus</taxon>
    </lineage>
</organism>
<name>A0A4Y2Q5E4_ARAVE</name>
<comment type="caution">
    <text evidence="1">The sequence shown here is derived from an EMBL/GenBank/DDBJ whole genome shotgun (WGS) entry which is preliminary data.</text>
</comment>
<accession>A0A4Y2Q5E4</accession>
<dbReference type="EMBL" id="BGPR01013130">
    <property type="protein sequence ID" value="GBN59378.1"/>
    <property type="molecule type" value="Genomic_DNA"/>
</dbReference>
<keyword evidence="2" id="KW-1185">Reference proteome</keyword>
<protein>
    <submittedName>
        <fullName evidence="1">Uncharacterized protein</fullName>
    </submittedName>
</protein>